<keyword evidence="4 12" id="KW-0138">CF(0)</keyword>
<evidence type="ECO:0000256" key="3">
    <source>
        <dbReference type="ARBA" id="ARBA00022448"/>
    </source>
</evidence>
<evidence type="ECO:0000313" key="15">
    <source>
        <dbReference type="EMBL" id="QNS22526.1"/>
    </source>
</evidence>
<evidence type="ECO:0000256" key="8">
    <source>
        <dbReference type="ARBA" id="ARBA00023065"/>
    </source>
</evidence>
<dbReference type="GO" id="GO:0045259">
    <property type="term" value="C:proton-transporting ATP synthase complex"/>
    <property type="evidence" value="ECO:0007669"/>
    <property type="project" value="UniProtKB-KW"/>
</dbReference>
<dbReference type="AlphaFoldDB" id="A0A5J6M3V6"/>
<dbReference type="InterPro" id="IPR001421">
    <property type="entry name" value="ATP8_metazoa"/>
</dbReference>
<feature type="transmembrane region" description="Helical" evidence="13">
    <location>
        <begin position="6"/>
        <end position="24"/>
    </location>
</feature>
<reference evidence="15" key="1">
    <citation type="submission" date="2018-09" db="EMBL/GenBank/DDBJ databases">
        <authorList>
            <person name="Zhang M."/>
        </authorList>
    </citation>
    <scope>NUCLEOTIDE SEQUENCE</scope>
</reference>
<keyword evidence="3 12" id="KW-0813">Transport</keyword>
<keyword evidence="10 13" id="KW-0472">Membrane</keyword>
<dbReference type="CTD" id="4509"/>
<dbReference type="GO" id="GO:0015986">
    <property type="term" value="P:proton motive force-driven ATP synthesis"/>
    <property type="evidence" value="ECO:0007669"/>
    <property type="project" value="InterPro"/>
</dbReference>
<evidence type="ECO:0000256" key="10">
    <source>
        <dbReference type="ARBA" id="ARBA00023136"/>
    </source>
</evidence>
<evidence type="ECO:0000313" key="14">
    <source>
        <dbReference type="EMBL" id="QEW86413.1"/>
    </source>
</evidence>
<name>A0A5J6M3V6_9NEOB</name>
<dbReference type="PANTHER" id="PTHR39937">
    <property type="entry name" value="ATP SYNTHASE PROTEIN 8"/>
    <property type="match status" value="1"/>
</dbReference>
<reference evidence="14" key="3">
    <citation type="submission" date="2019-06" db="EMBL/GenBank/DDBJ databases">
        <authorList>
            <person name="Han n."/>
        </authorList>
    </citation>
    <scope>NUCLEOTIDE SEQUENCE</scope>
</reference>
<comment type="similarity">
    <text evidence="2 12">Belongs to the ATPase protein 8 family.</text>
</comment>
<keyword evidence="11" id="KW-0066">ATP synthesis</keyword>
<keyword evidence="8 12" id="KW-0406">Ion transport</keyword>
<evidence type="ECO:0000256" key="9">
    <source>
        <dbReference type="ARBA" id="ARBA00023128"/>
    </source>
</evidence>
<dbReference type="EMBL" id="MH822625">
    <property type="protein sequence ID" value="QNS22526.1"/>
    <property type="molecule type" value="Genomic_DNA"/>
</dbReference>
<keyword evidence="7 13" id="KW-1133">Transmembrane helix</keyword>
<evidence type="ECO:0000256" key="5">
    <source>
        <dbReference type="ARBA" id="ARBA00022692"/>
    </source>
</evidence>
<dbReference type="GO" id="GO:0015078">
    <property type="term" value="F:proton transmembrane transporter activity"/>
    <property type="evidence" value="ECO:0007669"/>
    <property type="project" value="InterPro"/>
</dbReference>
<dbReference type="GeneID" id="42270195"/>
<evidence type="ECO:0000256" key="12">
    <source>
        <dbReference type="RuleBase" id="RU003661"/>
    </source>
</evidence>
<reference evidence="14" key="2">
    <citation type="journal article" date="2019" name="Mitochondrial DNA Part B Resour">
        <title>The complete mitogenome of Microhyla fissipes (Anura: Microhylidae) and phylogenetic analysis using GenBank data mining.</title>
        <authorList>
            <person name="Han N."/>
            <person name="Wu Z."/>
            <person name="Zhang L."/>
            <person name="Wei X."/>
        </authorList>
    </citation>
    <scope>NUCLEOTIDE SEQUENCE</scope>
</reference>
<dbReference type="InterPro" id="IPR050635">
    <property type="entry name" value="ATPase_protein_8"/>
</dbReference>
<keyword evidence="9 12" id="KW-0496">Mitochondrion</keyword>
<dbReference type="GO" id="GO:0031966">
    <property type="term" value="C:mitochondrial membrane"/>
    <property type="evidence" value="ECO:0007669"/>
    <property type="project" value="UniProtKB-SubCell"/>
</dbReference>
<evidence type="ECO:0000256" key="2">
    <source>
        <dbReference type="ARBA" id="ARBA00008892"/>
    </source>
</evidence>
<evidence type="ECO:0000256" key="4">
    <source>
        <dbReference type="ARBA" id="ARBA00022547"/>
    </source>
</evidence>
<keyword evidence="5 12" id="KW-0812">Transmembrane</keyword>
<evidence type="ECO:0000256" key="11">
    <source>
        <dbReference type="ARBA" id="ARBA00023310"/>
    </source>
</evidence>
<protein>
    <recommendedName>
        <fullName evidence="12">ATP synthase complex subunit 8</fullName>
    </recommendedName>
</protein>
<sequence length="54" mass="6462">MPQLIPDPWFFIFLSSWMIIFILAPQKILNHTILNEPTSKATKTSHSYWTWPWS</sequence>
<dbReference type="PANTHER" id="PTHR39937:SF1">
    <property type="entry name" value="ATP SYNTHASE PROTEIN 8"/>
    <property type="match status" value="1"/>
</dbReference>
<evidence type="ECO:0000256" key="6">
    <source>
        <dbReference type="ARBA" id="ARBA00022781"/>
    </source>
</evidence>
<keyword evidence="6 12" id="KW-0375">Hydrogen ion transport</keyword>
<geneLocation type="mitochondrion" evidence="14"/>
<evidence type="ECO:0000256" key="1">
    <source>
        <dbReference type="ARBA" id="ARBA00004304"/>
    </source>
</evidence>
<evidence type="ECO:0000256" key="13">
    <source>
        <dbReference type="SAM" id="Phobius"/>
    </source>
</evidence>
<gene>
    <name evidence="14" type="primary">ATP8</name>
</gene>
<organism evidence="14">
    <name type="scientific">Microhyla fissipes</name>
    <name type="common">ornate chorus frog</name>
    <dbReference type="NCBI Taxonomy" id="387934"/>
    <lineage>
        <taxon>Eukaryota</taxon>
        <taxon>Metazoa</taxon>
        <taxon>Chordata</taxon>
        <taxon>Craniata</taxon>
        <taxon>Vertebrata</taxon>
        <taxon>Euteleostomi</taxon>
        <taxon>Amphibia</taxon>
        <taxon>Batrachia</taxon>
        <taxon>Anura</taxon>
        <taxon>Neobatrachia</taxon>
        <taxon>Microhyloidea</taxon>
        <taxon>Microhylidae</taxon>
        <taxon>Microhylinae</taxon>
        <taxon>Microhyla</taxon>
    </lineage>
</organism>
<dbReference type="EMBL" id="MN046210">
    <property type="protein sequence ID" value="QEW86413.1"/>
    <property type="molecule type" value="Genomic_DNA"/>
</dbReference>
<accession>A0A5J6M3V6</accession>
<proteinExistence type="inferred from homology"/>
<dbReference type="Pfam" id="PF00895">
    <property type="entry name" value="ATP-synt_8"/>
    <property type="match status" value="1"/>
</dbReference>
<comment type="subcellular location">
    <subcellularLocation>
        <location evidence="1 12">Mitochondrion membrane</location>
        <topology evidence="1 12">Single-pass membrane protein</topology>
    </subcellularLocation>
</comment>
<evidence type="ECO:0000256" key="7">
    <source>
        <dbReference type="ARBA" id="ARBA00022989"/>
    </source>
</evidence>
<dbReference type="RefSeq" id="YP_009708768.1">
    <property type="nucleotide sequence ID" value="NC_045110.1"/>
</dbReference>